<protein>
    <submittedName>
        <fullName evidence="4">Methylmalonyl-CoA epimerase, mitochondrial-like</fullName>
    </submittedName>
</protein>
<dbReference type="Pfam" id="PF00903">
    <property type="entry name" value="Glyoxalase"/>
    <property type="match status" value="1"/>
</dbReference>
<dbReference type="Gene3D" id="3.10.180.10">
    <property type="entry name" value="2,3-Dihydroxybiphenyl 1,2-Dioxygenase, domain 1"/>
    <property type="match status" value="1"/>
</dbReference>
<name>A0A6P7TYZ2_9MOLL</name>
<keyword evidence="3" id="KW-1185">Reference proteome</keyword>
<dbReference type="GO" id="GO:0046872">
    <property type="term" value="F:metal ion binding"/>
    <property type="evidence" value="ECO:0007669"/>
    <property type="project" value="UniProtKB-KW"/>
</dbReference>
<evidence type="ECO:0000313" key="4">
    <source>
        <dbReference type="RefSeq" id="XP_029655145.1"/>
    </source>
</evidence>
<evidence type="ECO:0000313" key="3">
    <source>
        <dbReference type="Proteomes" id="UP000515154"/>
    </source>
</evidence>
<organism evidence="3 4">
    <name type="scientific">Octopus sinensis</name>
    <name type="common">East Asian common octopus</name>
    <dbReference type="NCBI Taxonomy" id="2607531"/>
    <lineage>
        <taxon>Eukaryota</taxon>
        <taxon>Metazoa</taxon>
        <taxon>Spiralia</taxon>
        <taxon>Lophotrochozoa</taxon>
        <taxon>Mollusca</taxon>
        <taxon>Cephalopoda</taxon>
        <taxon>Coleoidea</taxon>
        <taxon>Octopodiformes</taxon>
        <taxon>Octopoda</taxon>
        <taxon>Incirrata</taxon>
        <taxon>Octopodidae</taxon>
        <taxon>Octopus</taxon>
    </lineage>
</organism>
<reference evidence="4" key="1">
    <citation type="submission" date="2025-08" db="UniProtKB">
        <authorList>
            <consortium name="RefSeq"/>
        </authorList>
    </citation>
    <scope>IDENTIFICATION</scope>
</reference>
<dbReference type="InterPro" id="IPR029068">
    <property type="entry name" value="Glyas_Bleomycin-R_OHBP_Dase"/>
</dbReference>
<dbReference type="SUPFAM" id="SSF54593">
    <property type="entry name" value="Glyoxalase/Bleomycin resistance protein/Dihydroxybiphenyl dioxygenase"/>
    <property type="match status" value="1"/>
</dbReference>
<gene>
    <name evidence="4" type="primary">LOC115228798</name>
</gene>
<keyword evidence="1" id="KW-0479">Metal-binding</keyword>
<dbReference type="GO" id="GO:0046491">
    <property type="term" value="P:L-methylmalonyl-CoA metabolic process"/>
    <property type="evidence" value="ECO:0007669"/>
    <property type="project" value="TreeGrafter"/>
</dbReference>
<dbReference type="GO" id="GO:0004493">
    <property type="term" value="F:methylmalonyl-CoA epimerase activity"/>
    <property type="evidence" value="ECO:0007669"/>
    <property type="project" value="TreeGrafter"/>
</dbReference>
<dbReference type="InterPro" id="IPR004360">
    <property type="entry name" value="Glyas_Fos-R_dOase_dom"/>
</dbReference>
<sequence length="105" mass="11328">MEASRTFYSDIMGAKVSTVQLVSPYSEKGPLNQYLETNPVGGMHHIAIEVTSITGAVDAASKKNVRILSGLPNFGEPNSVFLDPADSNGVLIQLIQQQYEDSSKN</sequence>
<evidence type="ECO:0000256" key="1">
    <source>
        <dbReference type="ARBA" id="ARBA00022723"/>
    </source>
</evidence>
<dbReference type="PANTHER" id="PTHR43048:SF3">
    <property type="entry name" value="METHYLMALONYL-COA EPIMERASE, MITOCHONDRIAL"/>
    <property type="match status" value="1"/>
</dbReference>
<evidence type="ECO:0000259" key="2">
    <source>
        <dbReference type="PROSITE" id="PS51819"/>
    </source>
</evidence>
<dbReference type="Proteomes" id="UP000515154">
    <property type="component" value="Unplaced"/>
</dbReference>
<dbReference type="PROSITE" id="PS51819">
    <property type="entry name" value="VOC"/>
    <property type="match status" value="1"/>
</dbReference>
<dbReference type="KEGG" id="osn:115228798"/>
<dbReference type="GO" id="GO:0005739">
    <property type="term" value="C:mitochondrion"/>
    <property type="evidence" value="ECO:0007669"/>
    <property type="project" value="TreeGrafter"/>
</dbReference>
<feature type="domain" description="VOC" evidence="2">
    <location>
        <begin position="1"/>
        <end position="97"/>
    </location>
</feature>
<proteinExistence type="predicted"/>
<dbReference type="InterPro" id="IPR037523">
    <property type="entry name" value="VOC_core"/>
</dbReference>
<dbReference type="InterPro" id="IPR051785">
    <property type="entry name" value="MMCE/EMCE_epimerase"/>
</dbReference>
<dbReference type="PANTHER" id="PTHR43048">
    <property type="entry name" value="METHYLMALONYL-COA EPIMERASE"/>
    <property type="match status" value="1"/>
</dbReference>
<dbReference type="AlphaFoldDB" id="A0A6P7TYZ2"/>
<dbReference type="RefSeq" id="XP_029655145.1">
    <property type="nucleotide sequence ID" value="XM_029799285.1"/>
</dbReference>
<accession>A0A6P7TYZ2</accession>